<reference evidence="1 2" key="1">
    <citation type="submission" date="2011-10" db="EMBL/GenBank/DDBJ databases">
        <title>The Improved High-Quality Draft genome of Methanoplanus limicola DSM 2279.</title>
        <authorList>
            <consortium name="US DOE Joint Genome Institute (JGI-PGF)"/>
            <person name="Lucas S."/>
            <person name="Copeland A."/>
            <person name="Lapidus A."/>
            <person name="Glavina del Rio T."/>
            <person name="Dalin E."/>
            <person name="Tice H."/>
            <person name="Bruce D."/>
            <person name="Goodwin L."/>
            <person name="Pitluck S."/>
            <person name="Peters L."/>
            <person name="Mikhailova N."/>
            <person name="Lu M."/>
            <person name="Kyrpides N."/>
            <person name="Mavromatis K."/>
            <person name="Ivanova N."/>
            <person name="Markowitz V."/>
            <person name="Cheng J.-F."/>
            <person name="Hugenholtz P."/>
            <person name="Woyke T."/>
            <person name="Wu D."/>
            <person name="Wirth R."/>
            <person name="Brambilla E.-M."/>
            <person name="Klenk H.-P."/>
            <person name="Eisen J.A."/>
        </authorList>
    </citation>
    <scope>NUCLEOTIDE SEQUENCE [LARGE SCALE GENOMIC DNA]</scope>
    <source>
        <strain evidence="1 2">DSM 2279</strain>
    </source>
</reference>
<dbReference type="InParanoid" id="H1Z1L6"/>
<evidence type="ECO:0000313" key="2">
    <source>
        <dbReference type="Proteomes" id="UP000005741"/>
    </source>
</evidence>
<protein>
    <submittedName>
        <fullName evidence="1">Uncharacterized protein</fullName>
    </submittedName>
</protein>
<proteinExistence type="predicted"/>
<sequence length="80" mass="8776">MQEKTTREMIIETNRDVKWMCETLKRIDKCNEDLEGRIRNLEGWKSEAVGNEKRGQQLSAGIGAGAGGVMAVVLKLLGGG</sequence>
<accession>H1Z1L6</accession>
<keyword evidence="2" id="KW-1185">Reference proteome</keyword>
<dbReference type="HOGENOM" id="CLU_2581446_0_0_2"/>
<dbReference type="AlphaFoldDB" id="H1Z1L6"/>
<name>H1Z1L6_9EURY</name>
<dbReference type="EMBL" id="CM001436">
    <property type="protein sequence ID" value="EHQ34542.1"/>
    <property type="molecule type" value="Genomic_DNA"/>
</dbReference>
<organism evidence="1 2">
    <name type="scientific">Methanoplanus limicola DSM 2279</name>
    <dbReference type="NCBI Taxonomy" id="937775"/>
    <lineage>
        <taxon>Archaea</taxon>
        <taxon>Methanobacteriati</taxon>
        <taxon>Methanobacteriota</taxon>
        <taxon>Stenosarchaea group</taxon>
        <taxon>Methanomicrobia</taxon>
        <taxon>Methanomicrobiales</taxon>
        <taxon>Methanomicrobiaceae</taxon>
        <taxon>Methanoplanus</taxon>
    </lineage>
</organism>
<gene>
    <name evidence="1" type="ORF">Metlim_0403</name>
</gene>
<dbReference type="Proteomes" id="UP000005741">
    <property type="component" value="Chromosome"/>
</dbReference>
<dbReference type="RefSeq" id="WP_004076181.1">
    <property type="nucleotide sequence ID" value="NZ_CM001436.1"/>
</dbReference>
<dbReference type="OrthoDB" id="112065at2157"/>
<evidence type="ECO:0000313" key="1">
    <source>
        <dbReference type="EMBL" id="EHQ34542.1"/>
    </source>
</evidence>